<proteinExistence type="predicted"/>
<dbReference type="Pfam" id="PF04488">
    <property type="entry name" value="Gly_transf_sug"/>
    <property type="match status" value="1"/>
</dbReference>
<dbReference type="InterPro" id="IPR051706">
    <property type="entry name" value="Glycosyltransferase_domain"/>
</dbReference>
<name>A0A7S7A9R1_LEUME</name>
<dbReference type="Gene3D" id="3.90.550.20">
    <property type="match status" value="1"/>
</dbReference>
<dbReference type="InterPro" id="IPR029044">
    <property type="entry name" value="Nucleotide-diphossugar_trans"/>
</dbReference>
<dbReference type="GO" id="GO:0000030">
    <property type="term" value="F:mannosyltransferase activity"/>
    <property type="evidence" value="ECO:0007669"/>
    <property type="project" value="TreeGrafter"/>
</dbReference>
<accession>A0A7S7A9R1</accession>
<dbReference type="AlphaFoldDB" id="A0A7S7A9R1"/>
<reference evidence="2" key="1">
    <citation type="journal article" date="2020" name="FEMS Microbiol. Lett.">
        <title>Screening for texturing Leuconostoc and genomics behind polysaccharide production.</title>
        <authorList>
            <person name="Poulsen V.K."/>
            <person name="Koza A."/>
            <person name="Al-Nakeeb K."/>
            <person name="Oeregaard G."/>
        </authorList>
    </citation>
    <scope>NUCLEOTIDE SEQUENCE</scope>
    <source>
        <strain evidence="2">Ln4</strain>
    </source>
</reference>
<dbReference type="RefSeq" id="WP_050883876.1">
    <property type="nucleotide sequence ID" value="NZ_JAQPWG010000020.1"/>
</dbReference>
<evidence type="ECO:0000256" key="1">
    <source>
        <dbReference type="ARBA" id="ARBA00022679"/>
    </source>
</evidence>
<dbReference type="PANTHER" id="PTHR32385">
    <property type="entry name" value="MANNOSYL PHOSPHORYLINOSITOL CERAMIDE SYNTHASE"/>
    <property type="match status" value="1"/>
</dbReference>
<dbReference type="EMBL" id="MT799690">
    <property type="protein sequence ID" value="QOW37939.1"/>
    <property type="molecule type" value="Genomic_DNA"/>
</dbReference>
<dbReference type="GO" id="GO:0051999">
    <property type="term" value="P:mannosyl-inositol phosphorylceramide biosynthetic process"/>
    <property type="evidence" value="ECO:0007669"/>
    <property type="project" value="TreeGrafter"/>
</dbReference>
<sequence length="247" mass="28895">MIPKKIFYAWFGGNELPKSIQKNIATWKKMNPDYEIIQINETRKDLFDCEEYQFAIDAYQAEKWAFVSDIARLSAIYKQGGIYLDTDVTVLKSFDDILDNDEIWAKENSYTINTGLFFAAKTHSLNIGNILKLYKSLKFDLTNLTKISTVMIVSQYFWNKGLSTNNTNIQHIGNSLIYPTYFFAPLHYWGGGKIIKDSYTVHKYAASWLSTNKNLNMLIRNDVRWLFNQAVLNIEWISRYVAKHKYR</sequence>
<dbReference type="SUPFAM" id="SSF53448">
    <property type="entry name" value="Nucleotide-diphospho-sugar transferases"/>
    <property type="match status" value="1"/>
</dbReference>
<dbReference type="InterPro" id="IPR007577">
    <property type="entry name" value="GlycoTrfase_DXD_sugar-bd_CS"/>
</dbReference>
<protein>
    <submittedName>
        <fullName evidence="2">GT</fullName>
    </submittedName>
</protein>
<organism evidence="2">
    <name type="scientific">Leuconostoc mesenteroides</name>
    <dbReference type="NCBI Taxonomy" id="1245"/>
    <lineage>
        <taxon>Bacteria</taxon>
        <taxon>Bacillati</taxon>
        <taxon>Bacillota</taxon>
        <taxon>Bacilli</taxon>
        <taxon>Lactobacillales</taxon>
        <taxon>Lactobacillaceae</taxon>
        <taxon>Leuconostoc</taxon>
    </lineage>
</organism>
<dbReference type="GO" id="GO:0016020">
    <property type="term" value="C:membrane"/>
    <property type="evidence" value="ECO:0007669"/>
    <property type="project" value="GOC"/>
</dbReference>
<evidence type="ECO:0000313" key="2">
    <source>
        <dbReference type="EMBL" id="QOW37939.1"/>
    </source>
</evidence>
<dbReference type="PANTHER" id="PTHR32385:SF15">
    <property type="entry name" value="INOSITOL PHOSPHOCERAMIDE MANNOSYLTRANSFERASE 1"/>
    <property type="match status" value="1"/>
</dbReference>
<keyword evidence="1" id="KW-0808">Transferase</keyword>